<reference evidence="2" key="1">
    <citation type="journal article" date="2017" name="Genome Announc.">
        <title>Genome sequences of Cyberlindnera fabianii 65, Pichia kudriavzevii 129, and Saccharomyces cerevisiae 131 isolated from fermented masau fruits in Zimbabwe.</title>
        <authorList>
            <person name="van Rijswijck I.M.H."/>
            <person name="Derks M.F.L."/>
            <person name="Abee T."/>
            <person name="de Ridder D."/>
            <person name="Smid E.J."/>
        </authorList>
    </citation>
    <scope>NUCLEOTIDE SEQUENCE [LARGE SCALE GENOMIC DNA]</scope>
    <source>
        <strain evidence="2">65</strain>
    </source>
</reference>
<evidence type="ECO:0000313" key="1">
    <source>
        <dbReference type="EMBL" id="ONH65642.1"/>
    </source>
</evidence>
<dbReference type="Gene3D" id="2.40.160.10">
    <property type="entry name" value="Porin"/>
    <property type="match status" value="1"/>
</dbReference>
<name>A0A1V2L175_CYBFA</name>
<comment type="caution">
    <text evidence="1">The sequence shown here is derived from an EMBL/GenBank/DDBJ whole genome shotgun (WGS) entry which is preliminary data.</text>
</comment>
<organism evidence="1 2">
    <name type="scientific">Cyberlindnera fabianii</name>
    <name type="common">Yeast</name>
    <name type="synonym">Hansenula fabianii</name>
    <dbReference type="NCBI Taxonomy" id="36022"/>
    <lineage>
        <taxon>Eukaryota</taxon>
        <taxon>Fungi</taxon>
        <taxon>Dikarya</taxon>
        <taxon>Ascomycota</taxon>
        <taxon>Saccharomycotina</taxon>
        <taxon>Saccharomycetes</taxon>
        <taxon>Phaffomycetales</taxon>
        <taxon>Phaffomycetaceae</taxon>
        <taxon>Cyberlindnera</taxon>
    </lineage>
</organism>
<protein>
    <submittedName>
        <fullName evidence="1">Mitochondrial outer membrane protein porin</fullName>
    </submittedName>
</protein>
<dbReference type="InterPro" id="IPR023614">
    <property type="entry name" value="Porin_dom_sf"/>
</dbReference>
<dbReference type="GO" id="GO:0055085">
    <property type="term" value="P:transmembrane transport"/>
    <property type="evidence" value="ECO:0007669"/>
    <property type="project" value="InterPro"/>
</dbReference>
<gene>
    <name evidence="1" type="ORF">BON22_4519</name>
</gene>
<dbReference type="Proteomes" id="UP000189513">
    <property type="component" value="Unassembled WGS sequence"/>
</dbReference>
<dbReference type="Pfam" id="PF01459">
    <property type="entry name" value="Porin_3"/>
    <property type="match status" value="1"/>
</dbReference>
<proteinExistence type="predicted"/>
<dbReference type="VEuPathDB" id="FungiDB:BON22_4519"/>
<dbReference type="InterPro" id="IPR027246">
    <property type="entry name" value="Porin_Euk/Tom40"/>
</dbReference>
<accession>A0A1V2L175</accession>
<keyword evidence="2" id="KW-1185">Reference proteome</keyword>
<sequence>MPLPFGAIGHKCVPILSTPSQVSASLSYDADDQHSFQLSSSYTIVARPDEDQGKGRFSYRWNDDATKWGYSLILGDGVVSSKVDLTFTQKIRGDLTVSSHKGGEISGSKLHLMVREEAIYAKVWYDLFRKRAILEGVAGKGPWSFGLQLAGDPRTTPVSCVLGYSYMNMDLSASTTAELSKLSITAYSKASEDLKLASRLSMNSKLRKLEIGMKYALDHTTAAKLKLEKGFSSRNSESKRISKIGMTLQKEKPKRFTSQHGRTGHRECRGIRQGTLLSAFLTLGTLLALHGGVV</sequence>
<evidence type="ECO:0000313" key="2">
    <source>
        <dbReference type="Proteomes" id="UP000189513"/>
    </source>
</evidence>
<dbReference type="AlphaFoldDB" id="A0A1V2L175"/>
<dbReference type="EMBL" id="MPUK01000010">
    <property type="protein sequence ID" value="ONH65642.1"/>
    <property type="molecule type" value="Genomic_DNA"/>
</dbReference>
<dbReference type="GO" id="GO:0005741">
    <property type="term" value="C:mitochondrial outer membrane"/>
    <property type="evidence" value="ECO:0007669"/>
    <property type="project" value="InterPro"/>
</dbReference>